<dbReference type="SUPFAM" id="SSF53187">
    <property type="entry name" value="Zn-dependent exopeptidases"/>
    <property type="match status" value="1"/>
</dbReference>
<dbReference type="GO" id="GO:0016787">
    <property type="term" value="F:hydrolase activity"/>
    <property type="evidence" value="ECO:0007669"/>
    <property type="project" value="UniProtKB-KW"/>
</dbReference>
<dbReference type="InterPro" id="IPR002933">
    <property type="entry name" value="Peptidase_M20"/>
</dbReference>
<evidence type="ECO:0000313" key="8">
    <source>
        <dbReference type="Proteomes" id="UP000606172"/>
    </source>
</evidence>
<comment type="similarity">
    <text evidence="2">Belongs to the peptidase M20A family.</text>
</comment>
<dbReference type="PANTHER" id="PTHR43808">
    <property type="entry name" value="ACETYLORNITHINE DEACETYLASE"/>
    <property type="match status" value="1"/>
</dbReference>
<dbReference type="GO" id="GO:0046872">
    <property type="term" value="F:metal ion binding"/>
    <property type="evidence" value="ECO:0007669"/>
    <property type="project" value="UniProtKB-KW"/>
</dbReference>
<sequence>MRHSLQERDAVEDRGMSEAVALTRRLVALDTAGHGENEAVAVLAPLLGDAGFDVRTVEHAPGRGGLVAEWAIDRDVPPLCLSGHLDTVPLGARPWRHDPHAGEADGDRLYGRGTSDMKGGVAAIVTAATRLTSGRARRAGIRIVLTAAEETGCDGARAAVPLLRGRPGGPLMITEPTGNSVAYGHKGALWLKGHAAGVTAHGSMPSLGVNAVVRLAHAAVRLDGHTFPDAPHLVMGAPTLNVATFHGGLNTNSVPDRAEMTLDVRTVTGQRHDVVAEELAACAGPYVEWEPLVDVPAVWTDPDGEWAASVAAAVQAITGVPQGEPRAMTFFTDAAVLAPALGSVPTVICGPGEPDQAHVTDEWCSMRRIAESVAIVEQICRSWCEL</sequence>
<dbReference type="Pfam" id="PF01546">
    <property type="entry name" value="Peptidase_M20"/>
    <property type="match status" value="1"/>
</dbReference>
<keyword evidence="8" id="KW-1185">Reference proteome</keyword>
<dbReference type="EMBL" id="BOOW01000041">
    <property type="protein sequence ID" value="GII96019.1"/>
    <property type="molecule type" value="Genomic_DNA"/>
</dbReference>
<dbReference type="Pfam" id="PF07687">
    <property type="entry name" value="M20_dimer"/>
    <property type="match status" value="1"/>
</dbReference>
<dbReference type="PANTHER" id="PTHR43808:SF8">
    <property type="entry name" value="PEPTIDASE M20 DIMERISATION DOMAIN-CONTAINING PROTEIN"/>
    <property type="match status" value="1"/>
</dbReference>
<organism evidence="7 8">
    <name type="scientific">Sinosporangium siamense</name>
    <dbReference type="NCBI Taxonomy" id="1367973"/>
    <lineage>
        <taxon>Bacteria</taxon>
        <taxon>Bacillati</taxon>
        <taxon>Actinomycetota</taxon>
        <taxon>Actinomycetes</taxon>
        <taxon>Streptosporangiales</taxon>
        <taxon>Streptosporangiaceae</taxon>
        <taxon>Sinosporangium</taxon>
    </lineage>
</organism>
<evidence type="ECO:0000256" key="5">
    <source>
        <dbReference type="ARBA" id="ARBA00022833"/>
    </source>
</evidence>
<evidence type="ECO:0000256" key="1">
    <source>
        <dbReference type="ARBA" id="ARBA00001947"/>
    </source>
</evidence>
<keyword evidence="4" id="KW-0378">Hydrolase</keyword>
<evidence type="ECO:0000313" key="7">
    <source>
        <dbReference type="EMBL" id="GII96019.1"/>
    </source>
</evidence>
<reference evidence="7" key="1">
    <citation type="submission" date="2021-01" db="EMBL/GenBank/DDBJ databases">
        <title>Whole genome shotgun sequence of Sinosporangium siamense NBRC 109515.</title>
        <authorList>
            <person name="Komaki H."/>
            <person name="Tamura T."/>
        </authorList>
    </citation>
    <scope>NUCLEOTIDE SEQUENCE</scope>
    <source>
        <strain evidence="7">NBRC 109515</strain>
    </source>
</reference>
<evidence type="ECO:0000256" key="3">
    <source>
        <dbReference type="ARBA" id="ARBA00022723"/>
    </source>
</evidence>
<dbReference type="Gene3D" id="3.40.630.10">
    <property type="entry name" value="Zn peptidases"/>
    <property type="match status" value="1"/>
</dbReference>
<dbReference type="InterPro" id="IPR011650">
    <property type="entry name" value="Peptidase_M20_dimer"/>
</dbReference>
<evidence type="ECO:0000256" key="2">
    <source>
        <dbReference type="ARBA" id="ARBA00006247"/>
    </source>
</evidence>
<evidence type="ECO:0000259" key="6">
    <source>
        <dbReference type="Pfam" id="PF07687"/>
    </source>
</evidence>
<name>A0A919VFD6_9ACTN</name>
<dbReference type="InterPro" id="IPR050072">
    <property type="entry name" value="Peptidase_M20A"/>
</dbReference>
<keyword evidence="3" id="KW-0479">Metal-binding</keyword>
<accession>A0A919VFD6</accession>
<evidence type="ECO:0000256" key="4">
    <source>
        <dbReference type="ARBA" id="ARBA00022801"/>
    </source>
</evidence>
<dbReference type="InterPro" id="IPR036264">
    <property type="entry name" value="Bact_exopeptidase_dim_dom"/>
</dbReference>
<dbReference type="CDD" id="cd08659">
    <property type="entry name" value="M20_ArgE_DapE-like"/>
    <property type="match status" value="1"/>
</dbReference>
<dbReference type="Proteomes" id="UP000606172">
    <property type="component" value="Unassembled WGS sequence"/>
</dbReference>
<keyword evidence="5" id="KW-0862">Zinc</keyword>
<dbReference type="Gene3D" id="3.30.70.360">
    <property type="match status" value="1"/>
</dbReference>
<comment type="caution">
    <text evidence="7">The sequence shown here is derived from an EMBL/GenBank/DDBJ whole genome shotgun (WGS) entry which is preliminary data.</text>
</comment>
<gene>
    <name evidence="7" type="primary">argE</name>
    <name evidence="7" type="ORF">Ssi02_62500</name>
</gene>
<dbReference type="AlphaFoldDB" id="A0A919VFD6"/>
<feature type="domain" description="Peptidase M20 dimerisation" evidence="6">
    <location>
        <begin position="183"/>
        <end position="283"/>
    </location>
</feature>
<dbReference type="SUPFAM" id="SSF55031">
    <property type="entry name" value="Bacterial exopeptidase dimerisation domain"/>
    <property type="match status" value="1"/>
</dbReference>
<comment type="cofactor">
    <cofactor evidence="1">
        <name>Zn(2+)</name>
        <dbReference type="ChEBI" id="CHEBI:29105"/>
    </cofactor>
</comment>
<proteinExistence type="inferred from homology"/>
<protein>
    <submittedName>
        <fullName evidence="7">Peptidase M20</fullName>
    </submittedName>
</protein>